<keyword evidence="2" id="KW-1185">Reference proteome</keyword>
<dbReference type="Gene3D" id="3.40.50.2300">
    <property type="match status" value="2"/>
</dbReference>
<accession>A0ABQ7TLZ1</accession>
<dbReference type="SUPFAM" id="SSF53822">
    <property type="entry name" value="Periplasmic binding protein-like I"/>
    <property type="match status" value="1"/>
</dbReference>
<protein>
    <submittedName>
        <fullName evidence="1">Uncharacterized protein</fullName>
    </submittedName>
</protein>
<evidence type="ECO:0000313" key="2">
    <source>
        <dbReference type="Proteomes" id="UP000826234"/>
    </source>
</evidence>
<dbReference type="InterPro" id="IPR028082">
    <property type="entry name" value="Peripla_BP_I"/>
</dbReference>
<comment type="caution">
    <text evidence="1">The sequence shown here is derived from an EMBL/GenBank/DDBJ whole genome shotgun (WGS) entry which is preliminary data.</text>
</comment>
<reference evidence="1 2" key="1">
    <citation type="journal article" date="2022" name="Gigascience">
        <title>A chromosome-level genome assembly and annotation of the desert horned lizard, Phrynosoma platyrhinos, provides insight into chromosomal rearrangements among reptiles.</title>
        <authorList>
            <person name="Koochekian N."/>
            <person name="Ascanio A."/>
            <person name="Farleigh K."/>
            <person name="Card D.C."/>
            <person name="Schield D.R."/>
            <person name="Castoe T.A."/>
            <person name="Jezkova T."/>
        </authorList>
    </citation>
    <scope>NUCLEOTIDE SEQUENCE [LARGE SCALE GENOMIC DNA]</scope>
    <source>
        <strain evidence="1">NK-2021</strain>
    </source>
</reference>
<proteinExistence type="predicted"/>
<dbReference type="Proteomes" id="UP000826234">
    <property type="component" value="Unassembled WGS sequence"/>
</dbReference>
<evidence type="ECO:0000313" key="1">
    <source>
        <dbReference type="EMBL" id="KAH0630472.1"/>
    </source>
</evidence>
<dbReference type="EMBL" id="JAIPUX010000439">
    <property type="protein sequence ID" value="KAH0630472.1"/>
    <property type="molecule type" value="Genomic_DNA"/>
</dbReference>
<sequence length="244" mass="28433">MTEGKSSGIPCFCGYKEWSLHCLLTKDPLHEHGKKHSLEWTVIMYLTDMKISVVIYQMDSQAMFILTLLIKEAERVKKKAVGKVWIATALQDLSVRLLYRLVDLQHTNVSLSFSIQTNRRTQYDNFKQFLFDLEQFGEAAFHCSNPRPMLSVKIWKRRIEKDTLKDPPQELIERLLSQDTYSIYNAIQAMARTLHAAYSSRSKQTCMEGGSRLAPQRAQLWQIFLFLHHQPIESPLVIIFLIRK</sequence>
<gene>
    <name evidence="1" type="ORF">JD844_013521</name>
</gene>
<name>A0ABQ7TLZ1_PHRPL</name>
<organism evidence="1 2">
    <name type="scientific">Phrynosoma platyrhinos</name>
    <name type="common">Desert horned lizard</name>
    <dbReference type="NCBI Taxonomy" id="52577"/>
    <lineage>
        <taxon>Eukaryota</taxon>
        <taxon>Metazoa</taxon>
        <taxon>Chordata</taxon>
        <taxon>Craniata</taxon>
        <taxon>Vertebrata</taxon>
        <taxon>Euteleostomi</taxon>
        <taxon>Lepidosauria</taxon>
        <taxon>Squamata</taxon>
        <taxon>Bifurcata</taxon>
        <taxon>Unidentata</taxon>
        <taxon>Episquamata</taxon>
        <taxon>Toxicofera</taxon>
        <taxon>Iguania</taxon>
        <taxon>Phrynosomatidae</taxon>
        <taxon>Phrynosomatinae</taxon>
        <taxon>Phrynosoma</taxon>
    </lineage>
</organism>